<dbReference type="InterPro" id="IPR011598">
    <property type="entry name" value="bHLH_dom"/>
</dbReference>
<gene>
    <name evidence="3" type="ORF">GMARGA_LOCUS2254</name>
</gene>
<feature type="domain" description="BHLH" evidence="2">
    <location>
        <begin position="12"/>
        <end position="65"/>
    </location>
</feature>
<comment type="caution">
    <text evidence="3">The sequence shown here is derived from an EMBL/GenBank/DDBJ whole genome shotgun (WGS) entry which is preliminary data.</text>
</comment>
<evidence type="ECO:0000313" key="3">
    <source>
        <dbReference type="EMBL" id="CAG8502121.1"/>
    </source>
</evidence>
<accession>A0ABN7U7B8</accession>
<protein>
    <submittedName>
        <fullName evidence="3">17767_t:CDS:1</fullName>
    </submittedName>
</protein>
<dbReference type="EMBL" id="CAJVQB010000688">
    <property type="protein sequence ID" value="CAG8502121.1"/>
    <property type="molecule type" value="Genomic_DNA"/>
</dbReference>
<dbReference type="Proteomes" id="UP000789901">
    <property type="component" value="Unassembled WGS sequence"/>
</dbReference>
<evidence type="ECO:0000256" key="1">
    <source>
        <dbReference type="SAM" id="MobiDB-lite"/>
    </source>
</evidence>
<reference evidence="3 4" key="1">
    <citation type="submission" date="2021-06" db="EMBL/GenBank/DDBJ databases">
        <authorList>
            <person name="Kallberg Y."/>
            <person name="Tangrot J."/>
            <person name="Rosling A."/>
        </authorList>
    </citation>
    <scope>NUCLEOTIDE SEQUENCE [LARGE SCALE GENOMIC DNA]</scope>
    <source>
        <strain evidence="3 4">120-4 pot B 10/14</strain>
    </source>
</reference>
<dbReference type="PROSITE" id="PS50888">
    <property type="entry name" value="BHLH"/>
    <property type="match status" value="1"/>
</dbReference>
<dbReference type="Gene3D" id="4.10.280.10">
    <property type="entry name" value="Helix-loop-helix DNA-binding domain"/>
    <property type="match status" value="1"/>
</dbReference>
<keyword evidence="4" id="KW-1185">Reference proteome</keyword>
<name>A0ABN7U7B8_GIGMA</name>
<feature type="region of interest" description="Disordered" evidence="1">
    <location>
        <begin position="1"/>
        <end position="25"/>
    </location>
</feature>
<dbReference type="Pfam" id="PF00010">
    <property type="entry name" value="HLH"/>
    <property type="match status" value="1"/>
</dbReference>
<dbReference type="InterPro" id="IPR036638">
    <property type="entry name" value="HLH_DNA-bd_sf"/>
</dbReference>
<evidence type="ECO:0000259" key="2">
    <source>
        <dbReference type="PROSITE" id="PS50888"/>
    </source>
</evidence>
<evidence type="ECO:0000313" key="4">
    <source>
        <dbReference type="Proteomes" id="UP000789901"/>
    </source>
</evidence>
<sequence length="110" mass="13167">MNENSPVNDSEHTRKKHAEAEKRRRDEMNIRLDMLRKILASTPYPSNNVSKAELLQNGNETISDLRFYAPRFIQGRQILSIKDFLVWNFYLYSTCLEKYFITELCEYREL</sequence>
<dbReference type="SUPFAM" id="SSF47459">
    <property type="entry name" value="HLH, helix-loop-helix DNA-binding domain"/>
    <property type="match status" value="1"/>
</dbReference>
<organism evidence="3 4">
    <name type="scientific">Gigaspora margarita</name>
    <dbReference type="NCBI Taxonomy" id="4874"/>
    <lineage>
        <taxon>Eukaryota</taxon>
        <taxon>Fungi</taxon>
        <taxon>Fungi incertae sedis</taxon>
        <taxon>Mucoromycota</taxon>
        <taxon>Glomeromycotina</taxon>
        <taxon>Glomeromycetes</taxon>
        <taxon>Diversisporales</taxon>
        <taxon>Gigasporaceae</taxon>
        <taxon>Gigaspora</taxon>
    </lineage>
</organism>
<proteinExistence type="predicted"/>